<dbReference type="GO" id="GO:0017122">
    <property type="term" value="C:protein N-acetylglucosaminyltransferase complex"/>
    <property type="evidence" value="ECO:0007669"/>
    <property type="project" value="UniProtKB-UniRule"/>
</dbReference>
<comment type="subcellular location">
    <subcellularLocation>
        <location evidence="4">Cell membrane</location>
        <topology evidence="4">Peripheral membrane protein</topology>
    </subcellularLocation>
</comment>
<evidence type="ECO:0000313" key="5">
    <source>
        <dbReference type="EMBL" id="KRM65612.1"/>
    </source>
</evidence>
<keyword evidence="3 4" id="KW-0472">Membrane</keyword>
<reference evidence="5 6" key="1">
    <citation type="journal article" date="2015" name="Genome Announc.">
        <title>Expanding the biotechnology potential of lactobacilli through comparative genomics of 213 strains and associated genera.</title>
        <authorList>
            <person name="Sun Z."/>
            <person name="Harris H.M."/>
            <person name="McCann A."/>
            <person name="Guo C."/>
            <person name="Argimon S."/>
            <person name="Zhang W."/>
            <person name="Yang X."/>
            <person name="Jeffery I.B."/>
            <person name="Cooney J.C."/>
            <person name="Kagawa T.F."/>
            <person name="Liu W."/>
            <person name="Song Y."/>
            <person name="Salvetti E."/>
            <person name="Wrobel A."/>
            <person name="Rasinkangas P."/>
            <person name="Parkhill J."/>
            <person name="Rea M.C."/>
            <person name="O'Sullivan O."/>
            <person name="Ritari J."/>
            <person name="Douillard F.P."/>
            <person name="Paul Ross R."/>
            <person name="Yang R."/>
            <person name="Briner A.E."/>
            <person name="Felis G.E."/>
            <person name="de Vos W.M."/>
            <person name="Barrangou R."/>
            <person name="Klaenhammer T.R."/>
            <person name="Caufield P.W."/>
            <person name="Cui Y."/>
            <person name="Zhang H."/>
            <person name="O'Toole P.W."/>
        </authorList>
    </citation>
    <scope>NUCLEOTIDE SEQUENCE [LARGE SCALE GENOMIC DNA]</scope>
    <source>
        <strain evidence="5 6">DSM 20509</strain>
    </source>
</reference>
<comment type="pathway">
    <text evidence="1 4">Protein modification; protein glycosylation.</text>
</comment>
<dbReference type="GO" id="GO:0005886">
    <property type="term" value="C:plasma membrane"/>
    <property type="evidence" value="ECO:0007669"/>
    <property type="project" value="UniProtKB-SubCell"/>
</dbReference>
<dbReference type="AlphaFoldDB" id="A0A0R2AR40"/>
<comment type="caution">
    <text evidence="5">The sequence shown here is derived from an EMBL/GenBank/DDBJ whole genome shotgun (WGS) entry which is preliminary data.</text>
</comment>
<evidence type="ECO:0000256" key="1">
    <source>
        <dbReference type="ARBA" id="ARBA00004922"/>
    </source>
</evidence>
<comment type="similarity">
    <text evidence="4">Belongs to the GtfB family.</text>
</comment>
<protein>
    <recommendedName>
        <fullName evidence="4">UDP-N-acetylglucosamine--peptide N-acetylglucosaminyltransferase stabilizing protein GtfB</fullName>
    </recommendedName>
    <alternativeName>
        <fullName evidence="4">Glycosyltransferase stabilizing protein GtfB</fullName>
    </alternativeName>
</protein>
<dbReference type="NCBIfam" id="TIGR02919">
    <property type="entry name" value="accessory Sec system glycosylation chaperone GtfB"/>
    <property type="match status" value="1"/>
</dbReference>
<dbReference type="InterPro" id="IPR014268">
    <property type="entry name" value="GtfB"/>
</dbReference>
<evidence type="ECO:0000256" key="4">
    <source>
        <dbReference type="HAMAP-Rule" id="MF_01473"/>
    </source>
</evidence>
<keyword evidence="6" id="KW-1185">Reference proteome</keyword>
<name>A0A0R2AR40_9LACO</name>
<sequence length="442" mass="51097">MLNLFANYNEQAELLYHSLQAAGYSHPTVVLEDNGFLPAEVESPYKYFVEATQRSTTGKPCFFNQVKVPALWEIKGDAKGAGVYYLDEKRANINYHYPKDRRLVERVTWLDRQGNARFVEHYNQDGWIFAKTSYNLLHEAITTAYFTQSGQEVIVENHITHDVTLNFQGKIYNFPTKLDFVLYYLNFRHFELDRIFYNSLALPFMVVLRLPQNGSDVLFWQEGLGDQVPGNMQLIFNNQARRTKKIVVTNEEVYQKLRSLVGHNQRKLIKYLPYVYQVFRHNLLRPVSFTLTNTDNLLNFEELLKAAPDITFNVAALTNMSNKLLDLLKYPNVILYPNANQARLNLLWQGADIYLDLNVGEEVNNASRKAFENNMLILGFENSVHDDKLVDPESIYATPNYKALGKKLNEIANKPNLMKDLLLKQTKAARAANISKYKNILD</sequence>
<evidence type="ECO:0000256" key="3">
    <source>
        <dbReference type="ARBA" id="ARBA00023136"/>
    </source>
</evidence>
<accession>A0A0R2AR40</accession>
<keyword evidence="5" id="KW-0808">Transferase</keyword>
<dbReference type="OrthoDB" id="2136618at2"/>
<dbReference type="GO" id="GO:0031647">
    <property type="term" value="P:regulation of protein stability"/>
    <property type="evidence" value="ECO:0007669"/>
    <property type="project" value="UniProtKB-UniRule"/>
</dbReference>
<comment type="subunit">
    <text evidence="4">Forms a heterotetramer with 2 subunits each of GtfA and GtfB. Part of the accessory SecA2/SecY2 protein translocation apparatus.</text>
</comment>
<dbReference type="RefSeq" id="WP_056976059.1">
    <property type="nucleotide sequence ID" value="NZ_AYYP01000012.1"/>
</dbReference>
<dbReference type="EMBL" id="AYYP01000012">
    <property type="protein sequence ID" value="KRM65612.1"/>
    <property type="molecule type" value="Genomic_DNA"/>
</dbReference>
<evidence type="ECO:0000256" key="2">
    <source>
        <dbReference type="ARBA" id="ARBA00022475"/>
    </source>
</evidence>
<dbReference type="HAMAP" id="MF_01473">
    <property type="entry name" value="GtfB"/>
    <property type="match status" value="1"/>
</dbReference>
<organism evidence="5 6">
    <name type="scientific">Ligilactobacillus agilis DSM 20509</name>
    <dbReference type="NCBI Taxonomy" id="1423718"/>
    <lineage>
        <taxon>Bacteria</taxon>
        <taxon>Bacillati</taxon>
        <taxon>Bacillota</taxon>
        <taxon>Bacilli</taxon>
        <taxon>Lactobacillales</taxon>
        <taxon>Lactobacillaceae</taxon>
        <taxon>Ligilactobacillus</taxon>
    </lineage>
</organism>
<keyword evidence="2 4" id="KW-1003">Cell membrane</keyword>
<dbReference type="GO" id="GO:0016740">
    <property type="term" value="F:transferase activity"/>
    <property type="evidence" value="ECO:0007669"/>
    <property type="project" value="UniProtKB-KW"/>
</dbReference>
<dbReference type="PATRIC" id="fig|1423718.3.peg.1356"/>
<evidence type="ECO:0000313" key="6">
    <source>
        <dbReference type="Proteomes" id="UP000051008"/>
    </source>
</evidence>
<dbReference type="UniPathway" id="UPA00378"/>
<proteinExistence type="inferred from homology"/>
<gene>
    <name evidence="4" type="primary">gtfB</name>
    <name evidence="5" type="ORF">FC14_GL001295</name>
</gene>
<comment type="function">
    <text evidence="4">Required for polymorphic O-glycosylation of the serine-rich repeat protein in this bacteria. A stabilizing protein that is part of the accessory SecA2/SecY2 system specifically required to export serine-rich repeat cell wall proteins usually encoded upstream in the same operon. The GtfA-GtfB complex adds GlcNAc from UDP-GlcNAc to the substrate protein, attaching the first sugar residue. Stabilizes the glycosylation activity of GtfA. Has no N-acetylglucosaminyl transferase activity on its own.</text>
</comment>
<dbReference type="Proteomes" id="UP000051008">
    <property type="component" value="Unassembled WGS sequence"/>
</dbReference>